<sequence length="147" mass="16829">MVQMEWSETPWGSGKMMIEQAKEELQILEAQHPNRFEYLKLELKSFITLLQSQNPFLLSNQYNSSSSVVSSSSTATTQASSTSKKRKKGSSEMLRPESGGKIDQNKRRIQRANCDDSLNGRRRDRVEVVIERAQACLHKIQQFKTSF</sequence>
<reference evidence="1 2" key="1">
    <citation type="journal article" date="2021" name="Hortic Res">
        <title>High-quality reference genome and annotation aids understanding of berry development for evergreen blueberry (Vaccinium darrowii).</title>
        <authorList>
            <person name="Yu J."/>
            <person name="Hulse-Kemp A.M."/>
            <person name="Babiker E."/>
            <person name="Staton M."/>
        </authorList>
    </citation>
    <scope>NUCLEOTIDE SEQUENCE [LARGE SCALE GENOMIC DNA]</scope>
    <source>
        <strain evidence="2">cv. NJ 8807/NJ 8810</strain>
        <tissue evidence="1">Young leaf</tissue>
    </source>
</reference>
<comment type="caution">
    <text evidence="1">The sequence shown here is derived from an EMBL/GenBank/DDBJ whole genome shotgun (WGS) entry which is preliminary data.</text>
</comment>
<keyword evidence="2" id="KW-1185">Reference proteome</keyword>
<dbReference type="Proteomes" id="UP000828048">
    <property type="component" value="Chromosome 7"/>
</dbReference>
<organism evidence="1 2">
    <name type="scientific">Vaccinium darrowii</name>
    <dbReference type="NCBI Taxonomy" id="229202"/>
    <lineage>
        <taxon>Eukaryota</taxon>
        <taxon>Viridiplantae</taxon>
        <taxon>Streptophyta</taxon>
        <taxon>Embryophyta</taxon>
        <taxon>Tracheophyta</taxon>
        <taxon>Spermatophyta</taxon>
        <taxon>Magnoliopsida</taxon>
        <taxon>eudicotyledons</taxon>
        <taxon>Gunneridae</taxon>
        <taxon>Pentapetalae</taxon>
        <taxon>asterids</taxon>
        <taxon>Ericales</taxon>
        <taxon>Ericaceae</taxon>
        <taxon>Vaccinioideae</taxon>
        <taxon>Vaccinieae</taxon>
        <taxon>Vaccinium</taxon>
    </lineage>
</organism>
<gene>
    <name evidence="1" type="ORF">Vadar_033173</name>
</gene>
<proteinExistence type="predicted"/>
<name>A0ACB7YBL0_9ERIC</name>
<dbReference type="EMBL" id="CM037157">
    <property type="protein sequence ID" value="KAH7850449.1"/>
    <property type="molecule type" value="Genomic_DNA"/>
</dbReference>
<evidence type="ECO:0000313" key="1">
    <source>
        <dbReference type="EMBL" id="KAH7850449.1"/>
    </source>
</evidence>
<protein>
    <submittedName>
        <fullName evidence="1">Uncharacterized protein</fullName>
    </submittedName>
</protein>
<evidence type="ECO:0000313" key="2">
    <source>
        <dbReference type="Proteomes" id="UP000828048"/>
    </source>
</evidence>
<accession>A0ACB7YBL0</accession>